<protein>
    <submittedName>
        <fullName evidence="3">SDR family oxidoreductase</fullName>
    </submittedName>
</protein>
<dbReference type="SUPFAM" id="SSF51735">
    <property type="entry name" value="NAD(P)-binding Rossmann-fold domains"/>
    <property type="match status" value="1"/>
</dbReference>
<dbReference type="EMBL" id="JAARPY010000002">
    <property type="protein sequence ID" value="MBC1397622.1"/>
    <property type="molecule type" value="Genomic_DNA"/>
</dbReference>
<comment type="similarity">
    <text evidence="1">Belongs to the short-chain dehydrogenases/reductases (SDR) family.</text>
</comment>
<accession>A0A841YBF6</accession>
<keyword evidence="2" id="KW-0560">Oxidoreductase</keyword>
<gene>
    <name evidence="3" type="ORF">HB844_01940</name>
</gene>
<comment type="caution">
    <text evidence="3">The sequence shown here is derived from an EMBL/GenBank/DDBJ whole genome shotgun (WGS) entry which is preliminary data.</text>
</comment>
<organism evidence="3 4">
    <name type="scientific">Listeria fleischmannii</name>
    <dbReference type="NCBI Taxonomy" id="1069827"/>
    <lineage>
        <taxon>Bacteria</taxon>
        <taxon>Bacillati</taxon>
        <taxon>Bacillota</taxon>
        <taxon>Bacilli</taxon>
        <taxon>Bacillales</taxon>
        <taxon>Listeriaceae</taxon>
        <taxon>Listeria</taxon>
    </lineage>
</organism>
<sequence length="90" mass="10094">MLIRTSEEDWATVLNINLKSVFLITKAVNRLVIRQKMEINLASVIGTVGDTGQANYTTLKANILGLTKTCARDSFKRYMSECGSTRLHRC</sequence>
<dbReference type="Gene3D" id="3.40.50.720">
    <property type="entry name" value="NAD(P)-binding Rossmann-like Domain"/>
    <property type="match status" value="1"/>
</dbReference>
<reference evidence="3 4" key="1">
    <citation type="submission" date="2020-03" db="EMBL/GenBank/DDBJ databases">
        <title>Soil Listeria distribution.</title>
        <authorList>
            <person name="Liao J."/>
            <person name="Wiedmann M."/>
        </authorList>
    </citation>
    <scope>NUCLEOTIDE SEQUENCE [LARGE SCALE GENOMIC DNA]</scope>
    <source>
        <strain evidence="3 4">FSL L7-1645</strain>
    </source>
</reference>
<dbReference type="InterPro" id="IPR002347">
    <property type="entry name" value="SDR_fam"/>
</dbReference>
<dbReference type="AlphaFoldDB" id="A0A841YBF6"/>
<proteinExistence type="inferred from homology"/>
<dbReference type="PANTHER" id="PTHR42760">
    <property type="entry name" value="SHORT-CHAIN DEHYDROGENASES/REDUCTASES FAMILY MEMBER"/>
    <property type="match status" value="1"/>
</dbReference>
<dbReference type="InterPro" id="IPR036291">
    <property type="entry name" value="NAD(P)-bd_dom_sf"/>
</dbReference>
<dbReference type="Pfam" id="PF13561">
    <property type="entry name" value="adh_short_C2"/>
    <property type="match status" value="1"/>
</dbReference>
<dbReference type="PANTHER" id="PTHR42760:SF133">
    <property type="entry name" value="3-OXOACYL-[ACYL-CARRIER-PROTEIN] REDUCTASE"/>
    <property type="match status" value="1"/>
</dbReference>
<evidence type="ECO:0000313" key="3">
    <source>
        <dbReference type="EMBL" id="MBC1397622.1"/>
    </source>
</evidence>
<evidence type="ECO:0000313" key="4">
    <source>
        <dbReference type="Proteomes" id="UP000571128"/>
    </source>
</evidence>
<name>A0A841YBF6_9LIST</name>
<evidence type="ECO:0000256" key="2">
    <source>
        <dbReference type="ARBA" id="ARBA00023002"/>
    </source>
</evidence>
<evidence type="ECO:0000256" key="1">
    <source>
        <dbReference type="ARBA" id="ARBA00006484"/>
    </source>
</evidence>
<dbReference type="Proteomes" id="UP000571128">
    <property type="component" value="Unassembled WGS sequence"/>
</dbReference>
<dbReference type="GO" id="GO:0016616">
    <property type="term" value="F:oxidoreductase activity, acting on the CH-OH group of donors, NAD or NADP as acceptor"/>
    <property type="evidence" value="ECO:0007669"/>
    <property type="project" value="TreeGrafter"/>
</dbReference>